<feature type="domain" description="ABC transporter" evidence="12">
    <location>
        <begin position="349"/>
        <end position="589"/>
    </location>
</feature>
<comment type="similarity">
    <text evidence="2">Belongs to the ABC transporter superfamily.</text>
</comment>
<dbReference type="GO" id="GO:0016887">
    <property type="term" value="F:ATP hydrolysis activity"/>
    <property type="evidence" value="ECO:0007669"/>
    <property type="project" value="InterPro"/>
</dbReference>
<evidence type="ECO:0000256" key="7">
    <source>
        <dbReference type="ARBA" id="ARBA00022741"/>
    </source>
</evidence>
<keyword evidence="10 11" id="KW-0472">Membrane</keyword>
<dbReference type="GO" id="GO:0015421">
    <property type="term" value="F:ABC-type oligopeptide transporter activity"/>
    <property type="evidence" value="ECO:0007669"/>
    <property type="project" value="TreeGrafter"/>
</dbReference>
<dbReference type="GO" id="GO:0005524">
    <property type="term" value="F:ATP binding"/>
    <property type="evidence" value="ECO:0007669"/>
    <property type="project" value="UniProtKB-KW"/>
</dbReference>
<dbReference type="SMART" id="SM00382">
    <property type="entry name" value="AAA"/>
    <property type="match status" value="1"/>
</dbReference>
<evidence type="ECO:0000259" key="13">
    <source>
        <dbReference type="PROSITE" id="PS50929"/>
    </source>
</evidence>
<dbReference type="PATRIC" id="fig|1215343.11.peg.460"/>
<comment type="subcellular location">
    <subcellularLocation>
        <location evidence="1">Cell membrane</location>
        <topology evidence="1">Multi-pass membrane protein</topology>
    </subcellularLocation>
</comment>
<protein>
    <submittedName>
        <fullName evidence="14">ABC-type multidrug transport system, ATPase and permease components</fullName>
    </submittedName>
</protein>
<feature type="domain" description="ABC transmembrane type-1" evidence="13">
    <location>
        <begin position="32"/>
        <end position="314"/>
    </location>
</feature>
<dbReference type="PANTHER" id="PTHR43394">
    <property type="entry name" value="ATP-DEPENDENT PERMEASE MDL1, MITOCHONDRIAL"/>
    <property type="match status" value="1"/>
</dbReference>
<dbReference type="InterPro" id="IPR027417">
    <property type="entry name" value="P-loop_NTPase"/>
</dbReference>
<name>L0EU06_LIBCB</name>
<dbReference type="PROSITE" id="PS50929">
    <property type="entry name" value="ABC_TM1F"/>
    <property type="match status" value="1"/>
</dbReference>
<evidence type="ECO:0000256" key="6">
    <source>
        <dbReference type="ARBA" id="ARBA00022692"/>
    </source>
</evidence>
<evidence type="ECO:0000256" key="9">
    <source>
        <dbReference type="ARBA" id="ARBA00022989"/>
    </source>
</evidence>
<keyword evidence="7" id="KW-0547">Nucleotide-binding</keyword>
<keyword evidence="6 11" id="KW-0812">Transmembrane</keyword>
<dbReference type="eggNOG" id="COG1132">
    <property type="taxonomic scope" value="Bacteria"/>
</dbReference>
<dbReference type="FunFam" id="3.40.50.300:FF:000221">
    <property type="entry name" value="Multidrug ABC transporter ATP-binding protein"/>
    <property type="match status" value="1"/>
</dbReference>
<dbReference type="PROSITE" id="PS50893">
    <property type="entry name" value="ABC_TRANSPORTER_2"/>
    <property type="match status" value="1"/>
</dbReference>
<evidence type="ECO:0000256" key="2">
    <source>
        <dbReference type="ARBA" id="ARBA00005417"/>
    </source>
</evidence>
<evidence type="ECO:0000256" key="1">
    <source>
        <dbReference type="ARBA" id="ARBA00004651"/>
    </source>
</evidence>
<feature type="transmembrane region" description="Helical" evidence="11">
    <location>
        <begin position="249"/>
        <end position="275"/>
    </location>
</feature>
<evidence type="ECO:0000256" key="5">
    <source>
        <dbReference type="ARBA" id="ARBA00022597"/>
    </source>
</evidence>
<dbReference type="Pfam" id="PF00664">
    <property type="entry name" value="ABC_membrane"/>
    <property type="match status" value="1"/>
</dbReference>
<dbReference type="Gene3D" id="1.20.1560.10">
    <property type="entry name" value="ABC transporter type 1, transmembrane domain"/>
    <property type="match status" value="1"/>
</dbReference>
<dbReference type="GO" id="GO:0005886">
    <property type="term" value="C:plasma membrane"/>
    <property type="evidence" value="ECO:0007669"/>
    <property type="project" value="UniProtKB-SubCell"/>
</dbReference>
<dbReference type="InterPro" id="IPR003593">
    <property type="entry name" value="AAA+_ATPase"/>
</dbReference>
<evidence type="ECO:0000256" key="8">
    <source>
        <dbReference type="ARBA" id="ARBA00022840"/>
    </source>
</evidence>
<dbReference type="PROSITE" id="PS00211">
    <property type="entry name" value="ABC_TRANSPORTER_1"/>
    <property type="match status" value="1"/>
</dbReference>
<dbReference type="Proteomes" id="UP000010799">
    <property type="component" value="Chromosome"/>
</dbReference>
<sequence length="599" mass="66563">MEIKDRDQEQWGIISSLKFMLPYFMRCWPFVLGSLFSLVLAACITLEIPLTARHLLDYGLHNGDRVKTDYYFMIIIVMVLLLAVVSSLRYYCVSLLGERVASDLRIDVFSRLMKLSPSFFDSYNSGENFTKLMTDTEKIRIMVSTSLSIALRNLLMFLGAIFMMLVSSFGLSALVMGIVFLVILFLAGFSKIMRKRSNSRQKHINQLTQFTFDSIKSVRMLQAFVAENKTICRYKQKVEKVYQKTIRIVFIRSCLTAFAISFVFSGVVVVLWFGLQKVISGTMSGGALTQFMLYSIIAAGSISLLSDIWGEVSQVVLAIGRLRNIIVFESNLLSSAAPVRLTSPILGQLAFHKVSFSYSQHSAEVACKTALHNLSFIVNSGETVAIVGSSGAGKSTIASLALRFYDPDCGCIELDGIDLRNLPIEEVRRSISFVPQDPLIIMASLHDNIAMGKSEATRDDVKKAAIAAQAHEFIAKLEKGYDTTVGEGGVILSVGQRQRIAIARAILKESPVILLDEPTSSLDAENEILVWKALEELRRGRTTIVISHRFVLVQKADNILVLSNGCLVEEGTHDSLMERGGFYTRLAELQISNVNRSTI</sequence>
<evidence type="ECO:0000256" key="10">
    <source>
        <dbReference type="ARBA" id="ARBA00023136"/>
    </source>
</evidence>
<evidence type="ECO:0000256" key="3">
    <source>
        <dbReference type="ARBA" id="ARBA00022448"/>
    </source>
</evidence>
<dbReference type="InterPro" id="IPR003439">
    <property type="entry name" value="ABC_transporter-like_ATP-bd"/>
</dbReference>
<evidence type="ECO:0000259" key="12">
    <source>
        <dbReference type="PROSITE" id="PS50893"/>
    </source>
</evidence>
<dbReference type="SUPFAM" id="SSF90123">
    <property type="entry name" value="ABC transporter transmembrane region"/>
    <property type="match status" value="1"/>
</dbReference>
<dbReference type="Gene3D" id="3.40.50.300">
    <property type="entry name" value="P-loop containing nucleotide triphosphate hydrolases"/>
    <property type="match status" value="1"/>
</dbReference>
<organism evidence="14 15">
    <name type="scientific">Liberibacter crescens (strain BT-1)</name>
    <dbReference type="NCBI Taxonomy" id="1215343"/>
    <lineage>
        <taxon>Bacteria</taxon>
        <taxon>Pseudomonadati</taxon>
        <taxon>Pseudomonadota</taxon>
        <taxon>Alphaproteobacteria</taxon>
        <taxon>Hyphomicrobiales</taxon>
        <taxon>Rhizobiaceae</taxon>
        <taxon>Liberibacter</taxon>
    </lineage>
</organism>
<feature type="transmembrane region" description="Helical" evidence="11">
    <location>
        <begin position="141"/>
        <end position="165"/>
    </location>
</feature>
<dbReference type="RefSeq" id="WP_015272869.1">
    <property type="nucleotide sequence ID" value="NC_019907.1"/>
</dbReference>
<keyword evidence="5" id="KW-0762">Sugar transport</keyword>
<keyword evidence="15" id="KW-1185">Reference proteome</keyword>
<dbReference type="AlphaFoldDB" id="L0EU06"/>
<dbReference type="InterPro" id="IPR039421">
    <property type="entry name" value="Type_1_exporter"/>
</dbReference>
<dbReference type="Pfam" id="PF00005">
    <property type="entry name" value="ABC_tran"/>
    <property type="match status" value="1"/>
</dbReference>
<evidence type="ECO:0000256" key="4">
    <source>
        <dbReference type="ARBA" id="ARBA00022475"/>
    </source>
</evidence>
<dbReference type="InterPro" id="IPR017871">
    <property type="entry name" value="ABC_transporter-like_CS"/>
</dbReference>
<reference evidence="14 15" key="1">
    <citation type="journal article" date="2012" name="Stand. Genomic Sci.">
        <title>Complete genome sequence of Liberibacter crescens BT-1.</title>
        <authorList>
            <person name="Leonard M.T."/>
            <person name="Fagen J.R."/>
            <person name="Davis-Richardson A.G."/>
            <person name="Davis M.J."/>
            <person name="Triplett E.W."/>
        </authorList>
    </citation>
    <scope>NUCLEOTIDE SEQUENCE [LARGE SCALE GENOMIC DNA]</scope>
    <source>
        <strain evidence="14 15">BT-1</strain>
    </source>
</reference>
<dbReference type="PANTHER" id="PTHR43394:SF1">
    <property type="entry name" value="ATP-BINDING CASSETTE SUB-FAMILY B MEMBER 10, MITOCHONDRIAL"/>
    <property type="match status" value="1"/>
</dbReference>
<evidence type="ECO:0000256" key="11">
    <source>
        <dbReference type="SAM" id="Phobius"/>
    </source>
</evidence>
<dbReference type="HOGENOM" id="CLU_000604_84_3_5"/>
<evidence type="ECO:0000313" key="14">
    <source>
        <dbReference type="EMBL" id="AGA64442.1"/>
    </source>
</evidence>
<gene>
    <name evidence="14" type="ordered locus">B488_04500</name>
</gene>
<feature type="transmembrane region" description="Helical" evidence="11">
    <location>
        <begin position="27"/>
        <end position="50"/>
    </location>
</feature>
<dbReference type="KEGG" id="lcc:B488_04500"/>
<dbReference type="EMBL" id="CP003789">
    <property type="protein sequence ID" value="AGA64442.1"/>
    <property type="molecule type" value="Genomic_DNA"/>
</dbReference>
<keyword evidence="8" id="KW-0067">ATP-binding</keyword>
<proteinExistence type="inferred from homology"/>
<accession>L0EU06</accession>
<keyword evidence="9 11" id="KW-1133">Transmembrane helix</keyword>
<dbReference type="InterPro" id="IPR036640">
    <property type="entry name" value="ABC1_TM_sf"/>
</dbReference>
<dbReference type="CDD" id="cd18575">
    <property type="entry name" value="ABC_6TM_bac_exporter_ABCB8_10_like"/>
    <property type="match status" value="1"/>
</dbReference>
<evidence type="ECO:0000313" key="15">
    <source>
        <dbReference type="Proteomes" id="UP000010799"/>
    </source>
</evidence>
<feature type="transmembrane region" description="Helical" evidence="11">
    <location>
        <begin position="70"/>
        <end position="92"/>
    </location>
</feature>
<feature type="transmembrane region" description="Helical" evidence="11">
    <location>
        <begin position="171"/>
        <end position="192"/>
    </location>
</feature>
<keyword evidence="3" id="KW-0813">Transport</keyword>
<keyword evidence="4" id="KW-1003">Cell membrane</keyword>
<dbReference type="STRING" id="1215343.B488_04500"/>
<dbReference type="SUPFAM" id="SSF52540">
    <property type="entry name" value="P-loop containing nucleoside triphosphate hydrolases"/>
    <property type="match status" value="1"/>
</dbReference>
<dbReference type="InterPro" id="IPR011527">
    <property type="entry name" value="ABC1_TM_dom"/>
</dbReference>